<accession>A0A2V2MVT1</accession>
<organism evidence="5 6">
    <name type="scientific">Methanospirillum stamsii</name>
    <dbReference type="NCBI Taxonomy" id="1277351"/>
    <lineage>
        <taxon>Archaea</taxon>
        <taxon>Methanobacteriati</taxon>
        <taxon>Methanobacteriota</taxon>
        <taxon>Stenosarchaea group</taxon>
        <taxon>Methanomicrobia</taxon>
        <taxon>Methanomicrobiales</taxon>
        <taxon>Methanospirillaceae</taxon>
        <taxon>Methanospirillum</taxon>
    </lineage>
</organism>
<evidence type="ECO:0000313" key="5">
    <source>
        <dbReference type="EMBL" id="PWR69496.1"/>
    </source>
</evidence>
<dbReference type="SUPFAM" id="SSF52540">
    <property type="entry name" value="P-loop containing nucleoside triphosphate hydrolases"/>
    <property type="match status" value="1"/>
</dbReference>
<comment type="similarity">
    <text evidence="1">Belongs to the IS21/IS1162 putative ATP-binding protein family.</text>
</comment>
<evidence type="ECO:0000259" key="4">
    <source>
        <dbReference type="SMART" id="SM00382"/>
    </source>
</evidence>
<dbReference type="NCBIfam" id="NF038214">
    <property type="entry name" value="IS21_help_AAA"/>
    <property type="match status" value="1"/>
</dbReference>
<evidence type="ECO:0000256" key="3">
    <source>
        <dbReference type="ARBA" id="ARBA00022840"/>
    </source>
</evidence>
<evidence type="ECO:0000256" key="1">
    <source>
        <dbReference type="ARBA" id="ARBA00008059"/>
    </source>
</evidence>
<dbReference type="InterPro" id="IPR003593">
    <property type="entry name" value="AAA+_ATPase"/>
</dbReference>
<dbReference type="InterPro" id="IPR027417">
    <property type="entry name" value="P-loop_NTPase"/>
</dbReference>
<protein>
    <submittedName>
        <fullName evidence="5">ATP-binding protein</fullName>
    </submittedName>
</protein>
<dbReference type="Proteomes" id="UP000245934">
    <property type="component" value="Unassembled WGS sequence"/>
</dbReference>
<dbReference type="InterPro" id="IPR002611">
    <property type="entry name" value="IstB_ATP-bd"/>
</dbReference>
<keyword evidence="2" id="KW-0547">Nucleotide-binding</keyword>
<dbReference type="RefSeq" id="WP_109942512.1">
    <property type="nucleotide sequence ID" value="NZ_CP176366.1"/>
</dbReference>
<reference evidence="5 6" key="1">
    <citation type="submission" date="2018-05" db="EMBL/GenBank/DDBJ databases">
        <title>Draft genome of Methanospirillum stamsii Pt1.</title>
        <authorList>
            <person name="Dueholm M.S."/>
            <person name="Nielsen P.H."/>
            <person name="Bakmann L.F."/>
            <person name="Otzen D.E."/>
        </authorList>
    </citation>
    <scope>NUCLEOTIDE SEQUENCE [LARGE SCALE GENOMIC DNA]</scope>
    <source>
        <strain evidence="5 6">Pt1</strain>
    </source>
</reference>
<name>A0A2V2MVT1_9EURY</name>
<dbReference type="PANTHER" id="PTHR30050:SF4">
    <property type="entry name" value="ATP-BINDING PROTEIN RV3427C IN INSERTION SEQUENCE-RELATED"/>
    <property type="match status" value="1"/>
</dbReference>
<dbReference type="AlphaFoldDB" id="A0A2V2MVT1"/>
<keyword evidence="3 5" id="KW-0067">ATP-binding</keyword>
<dbReference type="PANTHER" id="PTHR30050">
    <property type="entry name" value="CHROMOSOMAL REPLICATION INITIATOR PROTEIN DNAA"/>
    <property type="match status" value="1"/>
</dbReference>
<comment type="caution">
    <text evidence="5">The sequence shown here is derived from an EMBL/GenBank/DDBJ whole genome shotgun (WGS) entry which is preliminary data.</text>
</comment>
<dbReference type="EMBL" id="QGMZ01000077">
    <property type="protein sequence ID" value="PWR69496.1"/>
    <property type="molecule type" value="Genomic_DNA"/>
</dbReference>
<gene>
    <name evidence="5" type="ORF">DLD82_17975</name>
</gene>
<dbReference type="Pfam" id="PF01695">
    <property type="entry name" value="IstB_IS21"/>
    <property type="match status" value="1"/>
</dbReference>
<dbReference type="OrthoDB" id="133089at2157"/>
<dbReference type="Gene3D" id="3.40.50.300">
    <property type="entry name" value="P-loop containing nucleotide triphosphate hydrolases"/>
    <property type="match status" value="1"/>
</dbReference>
<dbReference type="GO" id="GO:0006260">
    <property type="term" value="P:DNA replication"/>
    <property type="evidence" value="ECO:0007669"/>
    <property type="project" value="TreeGrafter"/>
</dbReference>
<dbReference type="InterPro" id="IPR028350">
    <property type="entry name" value="DNAC/IstB-like"/>
</dbReference>
<feature type="domain" description="AAA+ ATPase" evidence="4">
    <location>
        <begin position="93"/>
        <end position="228"/>
    </location>
</feature>
<dbReference type="SMART" id="SM00382">
    <property type="entry name" value="AAA"/>
    <property type="match status" value="1"/>
</dbReference>
<keyword evidence="6" id="KW-1185">Reference proteome</keyword>
<dbReference type="PIRSF" id="PIRSF003073">
    <property type="entry name" value="DNAC_TnpB_IstB"/>
    <property type="match status" value="1"/>
</dbReference>
<proteinExistence type="inferred from homology"/>
<dbReference type="InterPro" id="IPR047661">
    <property type="entry name" value="IstB"/>
</dbReference>
<dbReference type="CDD" id="cd00009">
    <property type="entry name" value="AAA"/>
    <property type="match status" value="1"/>
</dbReference>
<sequence>MTEDLESLCKQLHISGMYQFTQEHQSENPGIEEFLIAACRAELDVRMMSRQIRALKLAGFPTQKRFDDLVLDALPQDGRNAIPELQTLDFVTEKKNVVMIGNSGTGKTHLAIATGVYACENNLKVLFKTASGLINEFLEAKRLGRITLAMKQFKKVELLILDELGYVTFDIEGSELLFQLLAARHEIASTIITTNLAFSDWVRIFHDKTLTAALLDRITHRAMILNMNGSSFRRRTNN</sequence>
<dbReference type="GO" id="GO:0005524">
    <property type="term" value="F:ATP binding"/>
    <property type="evidence" value="ECO:0007669"/>
    <property type="project" value="UniProtKB-KW"/>
</dbReference>
<evidence type="ECO:0000313" key="6">
    <source>
        <dbReference type="Proteomes" id="UP000245934"/>
    </source>
</evidence>
<dbReference type="GeneID" id="97611396"/>
<evidence type="ECO:0000256" key="2">
    <source>
        <dbReference type="ARBA" id="ARBA00022741"/>
    </source>
</evidence>